<protein>
    <recommendedName>
        <fullName evidence="6">Aspartate-semialdehyde dehydrogenase</fullName>
    </recommendedName>
</protein>
<name>A0A6M8STV9_9NEIS</name>
<reference evidence="4 5" key="1">
    <citation type="submission" date="2020-05" db="EMBL/GenBank/DDBJ databases">
        <title>Complete genome sequence of Deefgea sp. D17.</title>
        <authorList>
            <person name="Bae J.-W."/>
            <person name="Han J.E."/>
        </authorList>
    </citation>
    <scope>NUCLEOTIDE SEQUENCE [LARGE SCALE GENOMIC DNA]</scope>
    <source>
        <strain evidence="4 5">D17</strain>
    </source>
</reference>
<dbReference type="CDD" id="cd18129">
    <property type="entry name" value="ASADH_C_USG1_like"/>
    <property type="match status" value="1"/>
</dbReference>
<evidence type="ECO:0000256" key="1">
    <source>
        <dbReference type="ARBA" id="ARBA00010584"/>
    </source>
</evidence>
<dbReference type="InterPro" id="IPR000534">
    <property type="entry name" value="Semialdehyde_DH_NAD-bd"/>
</dbReference>
<evidence type="ECO:0000313" key="4">
    <source>
        <dbReference type="EMBL" id="QKJ66906.1"/>
    </source>
</evidence>
<dbReference type="Pfam" id="PF02774">
    <property type="entry name" value="Semialdhyde_dhC"/>
    <property type="match status" value="1"/>
</dbReference>
<dbReference type="GO" id="GO:0046983">
    <property type="term" value="F:protein dimerization activity"/>
    <property type="evidence" value="ECO:0007669"/>
    <property type="project" value="InterPro"/>
</dbReference>
<dbReference type="InterPro" id="IPR012280">
    <property type="entry name" value="Semialdhyde_DH_dimer_dom"/>
</dbReference>
<feature type="domain" description="Semialdehyde dehydrogenase NAD-binding" evidence="2">
    <location>
        <begin position="7"/>
        <end position="109"/>
    </location>
</feature>
<dbReference type="KEGG" id="dee:HQN60_09475"/>
<gene>
    <name evidence="4" type="ORF">HQN60_09475</name>
</gene>
<proteinExistence type="inferred from homology"/>
<dbReference type="Gene3D" id="3.40.50.720">
    <property type="entry name" value="NAD(P)-binding Rossmann-like Domain"/>
    <property type="match status" value="1"/>
</dbReference>
<dbReference type="RefSeq" id="WP_173533409.1">
    <property type="nucleotide sequence ID" value="NZ_CP054143.1"/>
</dbReference>
<dbReference type="GO" id="GO:0051287">
    <property type="term" value="F:NAD binding"/>
    <property type="evidence" value="ECO:0007669"/>
    <property type="project" value="InterPro"/>
</dbReference>
<dbReference type="Gene3D" id="3.30.360.10">
    <property type="entry name" value="Dihydrodipicolinate Reductase, domain 2"/>
    <property type="match status" value="1"/>
</dbReference>
<dbReference type="InterPro" id="IPR036291">
    <property type="entry name" value="NAD(P)-bd_dom_sf"/>
</dbReference>
<feature type="domain" description="Semialdehyde dehydrogenase dimerisation" evidence="3">
    <location>
        <begin position="129"/>
        <end position="294"/>
    </location>
</feature>
<dbReference type="PANTHER" id="PTHR46278">
    <property type="entry name" value="DEHYDROGENASE, PUTATIVE-RELATED"/>
    <property type="match status" value="1"/>
</dbReference>
<dbReference type="GO" id="GO:0008652">
    <property type="term" value="P:amino acid biosynthetic process"/>
    <property type="evidence" value="ECO:0007669"/>
    <property type="project" value="InterPro"/>
</dbReference>
<evidence type="ECO:0000259" key="3">
    <source>
        <dbReference type="Pfam" id="PF02774"/>
    </source>
</evidence>
<evidence type="ECO:0008006" key="6">
    <source>
        <dbReference type="Google" id="ProtNLM"/>
    </source>
</evidence>
<dbReference type="SUPFAM" id="SSF55347">
    <property type="entry name" value="Glyceraldehyde-3-phosphate dehydrogenase-like, C-terminal domain"/>
    <property type="match status" value="1"/>
</dbReference>
<dbReference type="EMBL" id="CP054143">
    <property type="protein sequence ID" value="QKJ66906.1"/>
    <property type="molecule type" value="Genomic_DNA"/>
</dbReference>
<dbReference type="AlphaFoldDB" id="A0A6M8STV9"/>
<comment type="similarity">
    <text evidence="1">Belongs to the aspartate-semialdehyde dehydrogenase family.</text>
</comment>
<dbReference type="PANTHER" id="PTHR46278:SF2">
    <property type="entry name" value="ASPARTATE-SEMIALDEHYDE DEHYDROGENASE"/>
    <property type="match status" value="1"/>
</dbReference>
<sequence>MSEAIAVALVGADTPASQAFLDVLGEMPLALTALYPLSDDEDAVSVELRHQSLPMIDVASFDWKKADAVVFIGAPELAKRYAQAACDAGAAVIDLTGATASKSGKPQRGQIVGLPHVLTSMMSAPLAALQAVGAIDFAGATAMLSVSEDGQAAIEALSMQTRQLFAQQEVELAGYPKRLAFNLLPTADCGEEARISAELIAVGTPVNCITVSRVPVFFGHAVSINVLMHDVVTLAQVEAAIQASPALYYLKADGAAGIATPQDAIGGDKVWLNQLQVAADGRSVQMWLVADNARLPARAAVLLLALL</sequence>
<evidence type="ECO:0000313" key="5">
    <source>
        <dbReference type="Proteomes" id="UP000504844"/>
    </source>
</evidence>
<dbReference type="GO" id="GO:0016620">
    <property type="term" value="F:oxidoreductase activity, acting on the aldehyde or oxo group of donors, NAD or NADP as acceptor"/>
    <property type="evidence" value="ECO:0007669"/>
    <property type="project" value="InterPro"/>
</dbReference>
<dbReference type="SUPFAM" id="SSF51735">
    <property type="entry name" value="NAD(P)-binding Rossmann-fold domains"/>
    <property type="match status" value="1"/>
</dbReference>
<evidence type="ECO:0000259" key="2">
    <source>
        <dbReference type="Pfam" id="PF01118"/>
    </source>
</evidence>
<accession>A0A6M8STV9</accession>
<organism evidence="4 5">
    <name type="scientific">Deefgea piscis</name>
    <dbReference type="NCBI Taxonomy" id="2739061"/>
    <lineage>
        <taxon>Bacteria</taxon>
        <taxon>Pseudomonadati</taxon>
        <taxon>Pseudomonadota</taxon>
        <taxon>Betaproteobacteria</taxon>
        <taxon>Neisseriales</taxon>
        <taxon>Chitinibacteraceae</taxon>
        <taxon>Deefgea</taxon>
    </lineage>
</organism>
<dbReference type="Proteomes" id="UP000504844">
    <property type="component" value="Chromosome"/>
</dbReference>
<keyword evidence="5" id="KW-1185">Reference proteome</keyword>
<dbReference type="Pfam" id="PF01118">
    <property type="entry name" value="Semialdhyde_dh"/>
    <property type="match status" value="1"/>
</dbReference>
<dbReference type="PIRSF" id="PIRSF000148">
    <property type="entry name" value="ASA_dh"/>
    <property type="match status" value="1"/>
</dbReference>